<keyword evidence="4" id="KW-1185">Reference proteome</keyword>
<keyword evidence="2" id="KW-1133">Transmembrane helix</keyword>
<name>A0AAN6M912_9PLEO</name>
<feature type="transmembrane region" description="Helical" evidence="2">
    <location>
        <begin position="28"/>
        <end position="52"/>
    </location>
</feature>
<accession>A0AAN6M912</accession>
<feature type="coiled-coil region" evidence="1">
    <location>
        <begin position="69"/>
        <end position="106"/>
    </location>
</feature>
<proteinExistence type="predicted"/>
<gene>
    <name evidence="3" type="ORF">GRF29_1g545716</name>
</gene>
<evidence type="ECO:0000313" key="4">
    <source>
        <dbReference type="Proteomes" id="UP001280581"/>
    </source>
</evidence>
<evidence type="ECO:0000313" key="3">
    <source>
        <dbReference type="EMBL" id="KAK3216661.1"/>
    </source>
</evidence>
<comment type="caution">
    <text evidence="3">The sequence shown here is derived from an EMBL/GenBank/DDBJ whole genome shotgun (WGS) entry which is preliminary data.</text>
</comment>
<sequence length="109" mass="12291">MFTSFNLLLFVLPIITYRLITTLSPTNSLSPATCIMITVLIYLISIIINLAVRLYEAKTQTRDLQVQCLAILDEKNVALEEAVALIRKQRKSIERQAEEIKRLKNGGGV</sequence>
<evidence type="ECO:0000256" key="1">
    <source>
        <dbReference type="SAM" id="Coils"/>
    </source>
</evidence>
<dbReference type="Proteomes" id="UP001280581">
    <property type="component" value="Unassembled WGS sequence"/>
</dbReference>
<evidence type="ECO:0000256" key="2">
    <source>
        <dbReference type="SAM" id="Phobius"/>
    </source>
</evidence>
<protein>
    <submittedName>
        <fullName evidence="3">Uncharacterized protein</fullName>
    </submittedName>
</protein>
<organism evidence="3 4">
    <name type="scientific">Pseudopithomyces chartarum</name>
    <dbReference type="NCBI Taxonomy" id="1892770"/>
    <lineage>
        <taxon>Eukaryota</taxon>
        <taxon>Fungi</taxon>
        <taxon>Dikarya</taxon>
        <taxon>Ascomycota</taxon>
        <taxon>Pezizomycotina</taxon>
        <taxon>Dothideomycetes</taxon>
        <taxon>Pleosporomycetidae</taxon>
        <taxon>Pleosporales</taxon>
        <taxon>Massarineae</taxon>
        <taxon>Didymosphaeriaceae</taxon>
        <taxon>Pseudopithomyces</taxon>
    </lineage>
</organism>
<keyword evidence="2" id="KW-0812">Transmembrane</keyword>
<reference evidence="3 4" key="1">
    <citation type="submission" date="2021-02" db="EMBL/GenBank/DDBJ databases">
        <title>Genome assembly of Pseudopithomyces chartarum.</title>
        <authorList>
            <person name="Jauregui R."/>
            <person name="Singh J."/>
            <person name="Voisey C."/>
        </authorList>
    </citation>
    <scope>NUCLEOTIDE SEQUENCE [LARGE SCALE GENOMIC DNA]</scope>
    <source>
        <strain evidence="3 4">AGR01</strain>
    </source>
</reference>
<keyword evidence="2" id="KW-0472">Membrane</keyword>
<dbReference type="AlphaFoldDB" id="A0AAN6M912"/>
<keyword evidence="1" id="KW-0175">Coiled coil</keyword>
<dbReference type="EMBL" id="WVTA01000001">
    <property type="protein sequence ID" value="KAK3216661.1"/>
    <property type="molecule type" value="Genomic_DNA"/>
</dbReference>